<evidence type="ECO:0000259" key="2">
    <source>
        <dbReference type="Pfam" id="PF03108"/>
    </source>
</evidence>
<dbReference type="OrthoDB" id="1000443at2759"/>
<organism evidence="3 4">
    <name type="scientific">Jatropha curcas</name>
    <name type="common">Barbados nut</name>
    <dbReference type="NCBI Taxonomy" id="180498"/>
    <lineage>
        <taxon>Eukaryota</taxon>
        <taxon>Viridiplantae</taxon>
        <taxon>Streptophyta</taxon>
        <taxon>Embryophyta</taxon>
        <taxon>Tracheophyta</taxon>
        <taxon>Spermatophyta</taxon>
        <taxon>Magnoliopsida</taxon>
        <taxon>eudicotyledons</taxon>
        <taxon>Gunneridae</taxon>
        <taxon>Pentapetalae</taxon>
        <taxon>rosids</taxon>
        <taxon>fabids</taxon>
        <taxon>Malpighiales</taxon>
        <taxon>Euphorbiaceae</taxon>
        <taxon>Crotonoideae</taxon>
        <taxon>Jatropheae</taxon>
        <taxon>Jatropha</taxon>
    </lineage>
</organism>
<accession>A0A067LCU4</accession>
<evidence type="ECO:0000313" key="4">
    <source>
        <dbReference type="Proteomes" id="UP000027138"/>
    </source>
</evidence>
<feature type="compositionally biased region" description="Basic and acidic residues" evidence="1">
    <location>
        <begin position="52"/>
        <end position="64"/>
    </location>
</feature>
<proteinExistence type="predicted"/>
<dbReference type="InterPro" id="IPR004332">
    <property type="entry name" value="Transposase_MuDR"/>
</dbReference>
<gene>
    <name evidence="3" type="ORF">JCGZ_01634</name>
</gene>
<evidence type="ECO:0000256" key="1">
    <source>
        <dbReference type="SAM" id="MobiDB-lite"/>
    </source>
</evidence>
<feature type="compositionally biased region" description="Basic and acidic residues" evidence="1">
    <location>
        <begin position="1"/>
        <end position="18"/>
    </location>
</feature>
<dbReference type="Pfam" id="PF03108">
    <property type="entry name" value="DBD_Tnp_Mut"/>
    <property type="match status" value="1"/>
</dbReference>
<protein>
    <recommendedName>
        <fullName evidence="2">Transposase MuDR plant domain-containing protein</fullName>
    </recommendedName>
</protein>
<feature type="domain" description="Transposase MuDR plant" evidence="2">
    <location>
        <begin position="79"/>
        <end position="139"/>
    </location>
</feature>
<name>A0A067LCU4_JATCU</name>
<sequence length="174" mass="20211">MVMEQKNVDKQPELDSRPKSNGVRMNEGNINASMRVDVYGSDESEYGPSDELLTKPESENEGRARYPTFNGSKDMDNPILKVGMLFRNREEFKEACRRHGIKNRFQIYFYKNYFEKVQARCFNKGCGWKVFASKLDQKAKNDITFQTKHFASKHTCAKAFKNFHLTATRLVICT</sequence>
<keyword evidence="4" id="KW-1185">Reference proteome</keyword>
<reference evidence="3 4" key="1">
    <citation type="journal article" date="2014" name="PLoS ONE">
        <title>Global Analysis of Gene Expression Profiles in Physic Nut (Jatropha curcas L.) Seedlings Exposed to Salt Stress.</title>
        <authorList>
            <person name="Zhang L."/>
            <person name="Zhang C."/>
            <person name="Wu P."/>
            <person name="Chen Y."/>
            <person name="Li M."/>
            <person name="Jiang H."/>
            <person name="Wu G."/>
        </authorList>
    </citation>
    <scope>NUCLEOTIDE SEQUENCE [LARGE SCALE GENOMIC DNA]</scope>
    <source>
        <strain evidence="4">cv. GZQX0401</strain>
        <tissue evidence="3">Young leaves</tissue>
    </source>
</reference>
<feature type="region of interest" description="Disordered" evidence="1">
    <location>
        <begin position="1"/>
        <end position="28"/>
    </location>
</feature>
<dbReference type="EMBL" id="KK914308">
    <property type="protein sequence ID" value="KDP42310.1"/>
    <property type="molecule type" value="Genomic_DNA"/>
</dbReference>
<evidence type="ECO:0000313" key="3">
    <source>
        <dbReference type="EMBL" id="KDP42310.1"/>
    </source>
</evidence>
<dbReference type="Proteomes" id="UP000027138">
    <property type="component" value="Unassembled WGS sequence"/>
</dbReference>
<dbReference type="AlphaFoldDB" id="A0A067LCU4"/>
<feature type="region of interest" description="Disordered" evidence="1">
    <location>
        <begin position="40"/>
        <end position="70"/>
    </location>
</feature>